<evidence type="ECO:0000256" key="1">
    <source>
        <dbReference type="SAM" id="MobiDB-lite"/>
    </source>
</evidence>
<feature type="region of interest" description="Disordered" evidence="1">
    <location>
        <begin position="203"/>
        <end position="232"/>
    </location>
</feature>
<proteinExistence type="predicted"/>
<dbReference type="AlphaFoldDB" id="A0A9P5NV00"/>
<comment type="caution">
    <text evidence="2">The sequence shown here is derived from an EMBL/GenBank/DDBJ whole genome shotgun (WGS) entry which is preliminary data.</text>
</comment>
<organism evidence="2 3">
    <name type="scientific">Gymnopilus junonius</name>
    <name type="common">Spectacular rustgill mushroom</name>
    <name type="synonym">Gymnopilus spectabilis subsp. junonius</name>
    <dbReference type="NCBI Taxonomy" id="109634"/>
    <lineage>
        <taxon>Eukaryota</taxon>
        <taxon>Fungi</taxon>
        <taxon>Dikarya</taxon>
        <taxon>Basidiomycota</taxon>
        <taxon>Agaricomycotina</taxon>
        <taxon>Agaricomycetes</taxon>
        <taxon>Agaricomycetidae</taxon>
        <taxon>Agaricales</taxon>
        <taxon>Agaricineae</taxon>
        <taxon>Hymenogastraceae</taxon>
        <taxon>Gymnopilus</taxon>
    </lineage>
</organism>
<protein>
    <submittedName>
        <fullName evidence="2">Uncharacterized protein</fullName>
    </submittedName>
</protein>
<reference evidence="2" key="1">
    <citation type="submission" date="2020-11" db="EMBL/GenBank/DDBJ databases">
        <authorList>
            <consortium name="DOE Joint Genome Institute"/>
            <person name="Ahrendt S."/>
            <person name="Riley R."/>
            <person name="Andreopoulos W."/>
            <person name="LaButti K."/>
            <person name="Pangilinan J."/>
            <person name="Ruiz-duenas F.J."/>
            <person name="Barrasa J.M."/>
            <person name="Sanchez-Garcia M."/>
            <person name="Camarero S."/>
            <person name="Miyauchi S."/>
            <person name="Serrano A."/>
            <person name="Linde D."/>
            <person name="Babiker R."/>
            <person name="Drula E."/>
            <person name="Ayuso-Fernandez I."/>
            <person name="Pacheco R."/>
            <person name="Padilla G."/>
            <person name="Ferreira P."/>
            <person name="Barriuso J."/>
            <person name="Kellner H."/>
            <person name="Castanera R."/>
            <person name="Alfaro M."/>
            <person name="Ramirez L."/>
            <person name="Pisabarro A.G."/>
            <person name="Kuo A."/>
            <person name="Tritt A."/>
            <person name="Lipzen A."/>
            <person name="He G."/>
            <person name="Yan M."/>
            <person name="Ng V."/>
            <person name="Cullen D."/>
            <person name="Martin F."/>
            <person name="Rosso M.-N."/>
            <person name="Henrissat B."/>
            <person name="Hibbett D."/>
            <person name="Martinez A.T."/>
            <person name="Grigoriev I.V."/>
        </authorList>
    </citation>
    <scope>NUCLEOTIDE SEQUENCE</scope>
    <source>
        <strain evidence="2">AH 44721</strain>
    </source>
</reference>
<dbReference type="EMBL" id="JADNYJ010000014">
    <property type="protein sequence ID" value="KAF8907650.1"/>
    <property type="molecule type" value="Genomic_DNA"/>
</dbReference>
<name>A0A9P5NV00_GYMJU</name>
<evidence type="ECO:0000313" key="3">
    <source>
        <dbReference type="Proteomes" id="UP000724874"/>
    </source>
</evidence>
<evidence type="ECO:0000313" key="2">
    <source>
        <dbReference type="EMBL" id="KAF8907650.1"/>
    </source>
</evidence>
<sequence length="232" mass="24643">MPAAAPSKASVCSFVTPTCTHLFHGRFSRRGPSGRRSARVKTETLEDDVINIIVSSASASAVNETSQAVDDGPDAVMQEQETGARMGSRVREEVGNGTFIREMYRAPSWILSPPDNLPSPLALVNSNTDTATSVSSTGSPAETELLTPATLVDCPEDYDGDEVTISIPKGLQIELDADLSELARGPDSTLRLVPPVPPEMRFSYDGESRSGGVGHDQSMFSEEESSVVVADA</sequence>
<dbReference type="Proteomes" id="UP000724874">
    <property type="component" value="Unassembled WGS sequence"/>
</dbReference>
<keyword evidence="3" id="KW-1185">Reference proteome</keyword>
<gene>
    <name evidence="2" type="ORF">CPB84DRAFT_1768453</name>
</gene>
<accession>A0A9P5NV00</accession>